<protein>
    <submittedName>
        <fullName evidence="1">Unnamed protein product</fullName>
    </submittedName>
</protein>
<dbReference type="Proteomes" id="UP001165101">
    <property type="component" value="Unassembled WGS sequence"/>
</dbReference>
<organism evidence="1 2">
    <name type="scientific">Candida boidinii</name>
    <name type="common">Yeast</name>
    <dbReference type="NCBI Taxonomy" id="5477"/>
    <lineage>
        <taxon>Eukaryota</taxon>
        <taxon>Fungi</taxon>
        <taxon>Dikarya</taxon>
        <taxon>Ascomycota</taxon>
        <taxon>Saccharomycotina</taxon>
        <taxon>Pichiomycetes</taxon>
        <taxon>Pichiales</taxon>
        <taxon>Pichiaceae</taxon>
        <taxon>Ogataea</taxon>
        <taxon>Ogataea/Candida clade</taxon>
    </lineage>
</organism>
<evidence type="ECO:0000313" key="1">
    <source>
        <dbReference type="EMBL" id="GME89790.1"/>
    </source>
</evidence>
<gene>
    <name evidence="1" type="ORF">Cboi01_000155700</name>
</gene>
<proteinExistence type="predicted"/>
<sequence length="553" mass="65063">MPNNLFINYNFLLFPNSKSKLSVFRKKLFRQNGAKLHYSLNSLNSLDDKSIVIIFDYDGEFNKNSEIFKELNKFYNENYDKFKDYPIVKIDWVINSIDKQKIQNFKNYEIKFANEYKRRKIDKTVENEEIKEIKEEKEEISDTDLESDITTTDIESEDETINSIINKDVKIDTDNQSDNESEELIKYLKTTTNTKSKDNSSNPNAKIIEILQEMSKELSSESKIGINSFKSISYRKAINSINNYNKPIKSYDEAINIPGIGKKIALKIEEILKTGELHQLLIIKNDENHQKIKNFNKIFGIGNKLSNKLLFKYNINSIDDLKNNKKILNKLTKFQKIGLNYYNDWNIKIPRNEIKNHLNFIKDSINKNIKLNKLNLNIEIWGSYLRGVNESGDIDIIFYIKNENNKKKLSNCFLQILNYLKNDLNYLIVDLVSIDYSDIDSNYNNNSNNNLLMKYMGGCKLNKDSICRRIDFLIFPYNEYGSTKLYFVGNDLFNRKLRFIAKKKNLNLNQHGLFKRVDDKNNKSEELIESFSELKILNYLGIKKFIPYNERNL</sequence>
<evidence type="ECO:0000313" key="2">
    <source>
        <dbReference type="Proteomes" id="UP001165101"/>
    </source>
</evidence>
<name>A0ACB5TJQ7_CANBO</name>
<dbReference type="EMBL" id="BSXV01000596">
    <property type="protein sequence ID" value="GME89790.1"/>
    <property type="molecule type" value="Genomic_DNA"/>
</dbReference>
<reference evidence="1" key="1">
    <citation type="submission" date="2023-04" db="EMBL/GenBank/DDBJ databases">
        <title>Candida boidinii NBRC 1967.</title>
        <authorList>
            <person name="Ichikawa N."/>
            <person name="Sato H."/>
            <person name="Tonouchi N."/>
        </authorList>
    </citation>
    <scope>NUCLEOTIDE SEQUENCE</scope>
    <source>
        <strain evidence="1">NBRC 1967</strain>
    </source>
</reference>
<keyword evidence="2" id="KW-1185">Reference proteome</keyword>
<comment type="caution">
    <text evidence="1">The sequence shown here is derived from an EMBL/GenBank/DDBJ whole genome shotgun (WGS) entry which is preliminary data.</text>
</comment>
<accession>A0ACB5TJQ7</accession>